<dbReference type="PANTHER" id="PTHR15704">
    <property type="entry name" value="SUPERKILLER 3 PROTEIN-RELATED"/>
    <property type="match status" value="1"/>
</dbReference>
<dbReference type="SUPFAM" id="SSF48452">
    <property type="entry name" value="TPR-like"/>
    <property type="match status" value="2"/>
</dbReference>
<dbReference type="GO" id="GO:0006401">
    <property type="term" value="P:RNA catabolic process"/>
    <property type="evidence" value="ECO:0007669"/>
    <property type="project" value="InterPro"/>
</dbReference>
<evidence type="ECO:0000313" key="4">
    <source>
        <dbReference type="EMBL" id="CAK0785762.1"/>
    </source>
</evidence>
<proteinExistence type="predicted"/>
<evidence type="ECO:0000313" key="5">
    <source>
        <dbReference type="Proteomes" id="UP001314263"/>
    </source>
</evidence>
<evidence type="ECO:0000256" key="3">
    <source>
        <dbReference type="SAM" id="MobiDB-lite"/>
    </source>
</evidence>
<protein>
    <submittedName>
        <fullName evidence="4">Uncharacterized protein</fullName>
    </submittedName>
</protein>
<keyword evidence="5" id="KW-1185">Reference proteome</keyword>
<evidence type="ECO:0000256" key="1">
    <source>
        <dbReference type="ARBA" id="ARBA00022737"/>
    </source>
</evidence>
<dbReference type="InterPro" id="IPR011990">
    <property type="entry name" value="TPR-like_helical_dom_sf"/>
</dbReference>
<dbReference type="PANTHER" id="PTHR15704:SF7">
    <property type="entry name" value="SUPERKILLER COMPLEX PROTEIN 3"/>
    <property type="match status" value="1"/>
</dbReference>
<organism evidence="4 5">
    <name type="scientific">Coccomyxa viridis</name>
    <dbReference type="NCBI Taxonomy" id="1274662"/>
    <lineage>
        <taxon>Eukaryota</taxon>
        <taxon>Viridiplantae</taxon>
        <taxon>Chlorophyta</taxon>
        <taxon>core chlorophytes</taxon>
        <taxon>Trebouxiophyceae</taxon>
        <taxon>Trebouxiophyceae incertae sedis</taxon>
        <taxon>Coccomyxaceae</taxon>
        <taxon>Coccomyxa</taxon>
    </lineage>
</organism>
<feature type="region of interest" description="Disordered" evidence="3">
    <location>
        <begin position="300"/>
        <end position="322"/>
    </location>
</feature>
<keyword evidence="1" id="KW-0677">Repeat</keyword>
<dbReference type="Proteomes" id="UP001314263">
    <property type="component" value="Unassembled WGS sequence"/>
</dbReference>
<dbReference type="Gene3D" id="1.25.40.10">
    <property type="entry name" value="Tetratricopeptide repeat domain"/>
    <property type="match status" value="2"/>
</dbReference>
<gene>
    <name evidence="4" type="ORF">CVIRNUC_008973</name>
</gene>
<reference evidence="4 5" key="1">
    <citation type="submission" date="2023-10" db="EMBL/GenBank/DDBJ databases">
        <authorList>
            <person name="Maclean D."/>
            <person name="Macfadyen A."/>
        </authorList>
    </citation>
    <scope>NUCLEOTIDE SEQUENCE [LARGE SCALE GENOMIC DNA]</scope>
</reference>
<comment type="caution">
    <text evidence="4">The sequence shown here is derived from an EMBL/GenBank/DDBJ whole genome shotgun (WGS) entry which is preliminary data.</text>
</comment>
<sequence length="771" mass="85923">MAGDKLQQAEQRLRDGDFAAAEQLAKEVGPTYEAHIICGRAAMYSGHSQRASEELHKATSLDPTAIPAWESIAALHLNCGDVLEAAETYENLLTLAKEQELQEKQREFLWRISDAYDKAGYLDIAENRLKELLEQELSEEQQLEALCFLADIQIKVERMAQESRVQNAMQEQERQFGRMTRSISGLRLDVDAERAEEQELEQGGLADTLKEIVGRTMPSPRYVRFHEAHVQRYLSRLKAFPPRSSARNDKRMEALRECVRMITTSAGGCTTPFPFEAAIWLLEEQEELYGGALPVYKSDSMEQKRSPNASPLSSPKHRSSLGAPRVATQLNWFRGNSISQNLNGSLSTQKLHRMVSTVKHEQEQAANGIGANGKPVLTKVEDFGIKLAHQFPWAPTAAVAVGLALRRRFLSSPDAPSGVVRRLQVTKTLKGGVMSGADSAAGWKALAELQYQNRQWAAAYETSVRGLEWSVRRRASGCETLTHFALALRLCAARCLRRLGRLDEAEYAFKVLAGWVTEGVSAFDELSGSAPVSIRQQALRGLAKIALERNDTVAAKAQYERILGKALMGRGRPAEHWAHSEYAWLVFEDGDLQTAKDHLEKALKEASREGCAVTEAELAEHHYKLGRILWTMGGNMRDDPTMARGHFEAASKEECDSQADACAWLGHWYKDINQNWFKARNCYKRALALQPDSTMIAENLKFVEQKLREQKVHVVEPPQTPRRPGSGRLDAPGLPSAIALSMGRAHSANTELAEISIVRSGELPAHIRGRK</sequence>
<dbReference type="EMBL" id="CAUYUE010000013">
    <property type="protein sequence ID" value="CAK0785762.1"/>
    <property type="molecule type" value="Genomic_DNA"/>
</dbReference>
<dbReference type="InterPro" id="IPR039226">
    <property type="entry name" value="Ski3/TTC37"/>
</dbReference>
<dbReference type="AlphaFoldDB" id="A0AAV1IEW6"/>
<keyword evidence="2" id="KW-0802">TPR repeat</keyword>
<evidence type="ECO:0000256" key="2">
    <source>
        <dbReference type="ARBA" id="ARBA00022803"/>
    </source>
</evidence>
<dbReference type="GO" id="GO:0055087">
    <property type="term" value="C:Ski complex"/>
    <property type="evidence" value="ECO:0007669"/>
    <property type="project" value="InterPro"/>
</dbReference>
<name>A0AAV1IEW6_9CHLO</name>
<accession>A0AAV1IEW6</accession>